<proteinExistence type="predicted"/>
<feature type="signal peptide" evidence="3">
    <location>
        <begin position="1"/>
        <end position="49"/>
    </location>
</feature>
<keyword evidence="2" id="KW-0472">Membrane</keyword>
<evidence type="ECO:0000256" key="1">
    <source>
        <dbReference type="SAM" id="MobiDB-lite"/>
    </source>
</evidence>
<keyword evidence="2" id="KW-1133">Transmembrane helix</keyword>
<evidence type="ECO:0000256" key="3">
    <source>
        <dbReference type="SAM" id="SignalP"/>
    </source>
</evidence>
<accession>A0A7W8ZZW3</accession>
<name>A0A7W8ZZW3_9MICO</name>
<feature type="compositionally biased region" description="Low complexity" evidence="1">
    <location>
        <begin position="328"/>
        <end position="348"/>
    </location>
</feature>
<sequence>MMAEFEPARRPAPTANRSSLPRRPARRWRLAAFVAAAAVVSLLGTPAFAATAMPVATATATDEVTVTVTPTTSASLRPDEDLALTVTIENGTDETVPVGTIDIALAQRALTTRPALDEWLRPDRDSNSGDVLFSTPTPSAIDAGDTLTLPLTVPADDVGLTARNAWGARGIAATLATDGVTAEGRGTFVWDLDEDLTPVNLATVLPITVPEKSSGVISSDELQAFTAPSGLLSLQLDSVIDRPATIAIDPMIIASIRVLGNTAPPSAVEWLDRLAAAGNDIFPLGYADADSSLESQAGATTLLAPISFDHLIDPAAFATPPNVETETDAPTATEAPATEPEASATPAPFDGTVPTTAELLAWPYTSTDIGWPRSGNVARADLSVFAASGLTTTILSGDNVRQSDTVTPNSLLTYSDGRALVIDDALGDAINRAAVATTDAAWRANVAEARSLLAIVSAEDPREPRTLLAAFDRSTPQSATRVAQTLDALAGVPWEIPATLTQALAAPVATTVEFRSRAQPDTDVTLVRQLLQREAELTAFSASISDPLFLTAPHRLDVLALLSTSWSEQPELWAEQVTASLALSGTVLNAVTVTTRGPINVAADKVDFPITLRNELSQPVTVRVQVVPSNGRLLVESDIEATIDANSAQTITVPVTAAVGNGEVALRVTMFSPTGVVVGQPAVIAVNVHADWEGIGAWVVASVAFLFFGFGIWRNIIRRRKERTERRNGKEPSVSPQPDALAIAAPLPAAGAND</sequence>
<gene>
    <name evidence="4" type="ORF">BJ997_003641</name>
</gene>
<dbReference type="AlphaFoldDB" id="A0A7W8ZZW3"/>
<dbReference type="RefSeq" id="WP_183323648.1">
    <property type="nucleotide sequence ID" value="NZ_JACHBQ010000001.1"/>
</dbReference>
<feature type="region of interest" description="Disordered" evidence="1">
    <location>
        <begin position="318"/>
        <end position="350"/>
    </location>
</feature>
<feature type="chain" id="PRO_5031351035" description="2-oxoglutarate dehydrogenase" evidence="3">
    <location>
        <begin position="50"/>
        <end position="754"/>
    </location>
</feature>
<evidence type="ECO:0000313" key="5">
    <source>
        <dbReference type="Proteomes" id="UP000561726"/>
    </source>
</evidence>
<dbReference type="InterPro" id="IPR046112">
    <property type="entry name" value="DUF6049"/>
</dbReference>
<comment type="caution">
    <text evidence="4">The sequence shown here is derived from an EMBL/GenBank/DDBJ whole genome shotgun (WGS) entry which is preliminary data.</text>
</comment>
<evidence type="ECO:0008006" key="6">
    <source>
        <dbReference type="Google" id="ProtNLM"/>
    </source>
</evidence>
<dbReference type="EMBL" id="JACHBQ010000001">
    <property type="protein sequence ID" value="MBB5643093.1"/>
    <property type="molecule type" value="Genomic_DNA"/>
</dbReference>
<protein>
    <recommendedName>
        <fullName evidence="6">2-oxoglutarate dehydrogenase</fullName>
    </recommendedName>
</protein>
<keyword evidence="3" id="KW-0732">Signal</keyword>
<dbReference type="Proteomes" id="UP000561726">
    <property type="component" value="Unassembled WGS sequence"/>
</dbReference>
<organism evidence="4 5">
    <name type="scientific">Cryobacterium roopkundense</name>
    <dbReference type="NCBI Taxonomy" id="1001240"/>
    <lineage>
        <taxon>Bacteria</taxon>
        <taxon>Bacillati</taxon>
        <taxon>Actinomycetota</taxon>
        <taxon>Actinomycetes</taxon>
        <taxon>Micrococcales</taxon>
        <taxon>Microbacteriaceae</taxon>
        <taxon>Cryobacterium</taxon>
    </lineage>
</organism>
<reference evidence="4 5" key="1">
    <citation type="submission" date="2020-08" db="EMBL/GenBank/DDBJ databases">
        <title>Sequencing the genomes of 1000 actinobacteria strains.</title>
        <authorList>
            <person name="Klenk H.-P."/>
        </authorList>
    </citation>
    <scope>NUCLEOTIDE SEQUENCE [LARGE SCALE GENOMIC DNA]</scope>
    <source>
        <strain evidence="4 5">DSM 21065</strain>
    </source>
</reference>
<evidence type="ECO:0000313" key="4">
    <source>
        <dbReference type="EMBL" id="MBB5643093.1"/>
    </source>
</evidence>
<feature type="compositionally biased region" description="Low complexity" evidence="1">
    <location>
        <begin position="740"/>
        <end position="754"/>
    </location>
</feature>
<feature type="region of interest" description="Disordered" evidence="1">
    <location>
        <begin position="1"/>
        <end position="21"/>
    </location>
</feature>
<evidence type="ECO:0000256" key="2">
    <source>
        <dbReference type="SAM" id="Phobius"/>
    </source>
</evidence>
<feature type="transmembrane region" description="Helical" evidence="2">
    <location>
        <begin position="695"/>
        <end position="717"/>
    </location>
</feature>
<feature type="region of interest" description="Disordered" evidence="1">
    <location>
        <begin position="722"/>
        <end position="754"/>
    </location>
</feature>
<dbReference type="Pfam" id="PF19516">
    <property type="entry name" value="DUF6049"/>
    <property type="match status" value="1"/>
</dbReference>
<keyword evidence="2" id="KW-0812">Transmembrane</keyword>